<evidence type="ECO:0000259" key="3">
    <source>
        <dbReference type="PROSITE" id="PS50977"/>
    </source>
</evidence>
<gene>
    <name evidence="4" type="ORF">G6R27_05355</name>
</gene>
<feature type="domain" description="HTH tetR-type" evidence="3">
    <location>
        <begin position="11"/>
        <end position="71"/>
    </location>
</feature>
<dbReference type="Proteomes" id="UP001519418">
    <property type="component" value="Unassembled WGS sequence"/>
</dbReference>
<proteinExistence type="predicted"/>
<dbReference type="PANTHER" id="PTHR43479:SF11">
    <property type="entry name" value="ACREF_ENVCD OPERON REPRESSOR-RELATED"/>
    <property type="match status" value="1"/>
</dbReference>
<name>A0ABS5QRA5_9LACO</name>
<protein>
    <submittedName>
        <fullName evidence="4">TetR/AcrR family transcriptional regulator</fullName>
    </submittedName>
</protein>
<comment type="caution">
    <text evidence="4">The sequence shown here is derived from an EMBL/GenBank/DDBJ whole genome shotgun (WGS) entry which is preliminary data.</text>
</comment>
<organism evidence="4 5">
    <name type="scientific">Fructobacillus papyriferae</name>
    <dbReference type="NCBI Taxonomy" id="2713171"/>
    <lineage>
        <taxon>Bacteria</taxon>
        <taxon>Bacillati</taxon>
        <taxon>Bacillota</taxon>
        <taxon>Bacilli</taxon>
        <taxon>Lactobacillales</taxon>
        <taxon>Lactobacillaceae</taxon>
        <taxon>Fructobacillus</taxon>
    </lineage>
</organism>
<dbReference type="SUPFAM" id="SSF46689">
    <property type="entry name" value="Homeodomain-like"/>
    <property type="match status" value="1"/>
</dbReference>
<dbReference type="InterPro" id="IPR050624">
    <property type="entry name" value="HTH-type_Tx_Regulator"/>
</dbReference>
<dbReference type="RefSeq" id="WP_213820046.1">
    <property type="nucleotide sequence ID" value="NZ_JAAMFI010000003.1"/>
</dbReference>
<dbReference type="InterPro" id="IPR001647">
    <property type="entry name" value="HTH_TetR"/>
</dbReference>
<evidence type="ECO:0000313" key="4">
    <source>
        <dbReference type="EMBL" id="MBS9335452.1"/>
    </source>
</evidence>
<evidence type="ECO:0000313" key="5">
    <source>
        <dbReference type="Proteomes" id="UP001519418"/>
    </source>
</evidence>
<evidence type="ECO:0000256" key="2">
    <source>
        <dbReference type="PROSITE-ProRule" id="PRU00335"/>
    </source>
</evidence>
<dbReference type="PROSITE" id="PS50977">
    <property type="entry name" value="HTH_TETR_2"/>
    <property type="match status" value="1"/>
</dbReference>
<evidence type="ECO:0000256" key="1">
    <source>
        <dbReference type="ARBA" id="ARBA00023125"/>
    </source>
</evidence>
<reference evidence="4 5" key="1">
    <citation type="submission" date="2020-02" db="EMBL/GenBank/DDBJ databases">
        <title>Fructobacillus sp. isolated from paper mulberry of Taiwan.</title>
        <authorList>
            <person name="Lin S.-T."/>
        </authorList>
    </citation>
    <scope>NUCLEOTIDE SEQUENCE [LARGE SCALE GENOMIC DNA]</scope>
    <source>
        <strain evidence="4 5">M1-10</strain>
    </source>
</reference>
<sequence>MIKDLFYKLKKDKRKQITQDFYQVFSEKDLLTVSVKDLVLATNISRGSFYTYFDSPRDAYAYVLAQVLQRIHRQLEGQNPFVAARQFLETMTTNPDRAFLKHYYTVNEIILEVHGEAKGSLLEDQALDEWLVSVSVHELIRRYFLNPENRKMILDRLSALEAWSKRS</sequence>
<dbReference type="InterPro" id="IPR009057">
    <property type="entry name" value="Homeodomain-like_sf"/>
</dbReference>
<keyword evidence="5" id="KW-1185">Reference proteome</keyword>
<dbReference type="PANTHER" id="PTHR43479">
    <property type="entry name" value="ACREF/ENVCD OPERON REPRESSOR-RELATED"/>
    <property type="match status" value="1"/>
</dbReference>
<feature type="DNA-binding region" description="H-T-H motif" evidence="2">
    <location>
        <begin position="34"/>
        <end position="53"/>
    </location>
</feature>
<keyword evidence="1 2" id="KW-0238">DNA-binding</keyword>
<dbReference type="Gene3D" id="1.10.357.10">
    <property type="entry name" value="Tetracycline Repressor, domain 2"/>
    <property type="match status" value="1"/>
</dbReference>
<accession>A0ABS5QRA5</accession>
<dbReference type="EMBL" id="JAAMFI010000003">
    <property type="protein sequence ID" value="MBS9335452.1"/>
    <property type="molecule type" value="Genomic_DNA"/>
</dbReference>